<dbReference type="AlphaFoldDB" id="A0A6I6JJK9"/>
<organism evidence="2 3">
    <name type="scientific">Maribellus comscasis</name>
    <dbReference type="NCBI Taxonomy" id="2681766"/>
    <lineage>
        <taxon>Bacteria</taxon>
        <taxon>Pseudomonadati</taxon>
        <taxon>Bacteroidota</taxon>
        <taxon>Bacteroidia</taxon>
        <taxon>Marinilabiliales</taxon>
        <taxon>Prolixibacteraceae</taxon>
        <taxon>Maribellus</taxon>
    </lineage>
</organism>
<reference evidence="2 3" key="1">
    <citation type="submission" date="2019-11" db="EMBL/GenBank/DDBJ databases">
        <authorList>
            <person name="Zheng R.K."/>
            <person name="Sun C.M."/>
        </authorList>
    </citation>
    <scope>NUCLEOTIDE SEQUENCE [LARGE SCALE GENOMIC DNA]</scope>
    <source>
        <strain evidence="2 3">WC007</strain>
    </source>
</reference>
<dbReference type="GO" id="GO:0016757">
    <property type="term" value="F:glycosyltransferase activity"/>
    <property type="evidence" value="ECO:0007669"/>
    <property type="project" value="InterPro"/>
</dbReference>
<dbReference type="InterPro" id="IPR001296">
    <property type="entry name" value="Glyco_trans_1"/>
</dbReference>
<feature type="domain" description="Glycosyl transferase family 1" evidence="1">
    <location>
        <begin position="209"/>
        <end position="330"/>
    </location>
</feature>
<dbReference type="Pfam" id="PF00534">
    <property type="entry name" value="Glycos_transf_1"/>
    <property type="match status" value="1"/>
</dbReference>
<dbReference type="KEGG" id="mcos:GM418_01965"/>
<name>A0A6I6JJK9_9BACT</name>
<gene>
    <name evidence="2" type="ORF">GM418_01965</name>
</gene>
<keyword evidence="2" id="KW-0808">Transferase</keyword>
<evidence type="ECO:0000259" key="1">
    <source>
        <dbReference type="Pfam" id="PF00534"/>
    </source>
</evidence>
<sequence length="430" mass="49883">MQIVIAHSHLNPGGVTRIIESQIESLPNETTKVLAGSCSSPEQITSRGAEIQIIEELNYLENRKYGDREAMKMLHRVHKKIRDQLPADAILHFHNLNLGKNPIVTYAVYLLAKEGVKVFNHAHDFAEDRPANYQFLREILSDIFLQRIGEVLYPQLPNYQFGVLNSYDLERLQKYGVQRERIEWLPNPVKFNISENVMDKAGTKTQICSELNLDKNKLLVTYPVRVIRRKNIGELILLSVLYSEEVNFVVTQPPKNPVEIDWYQKWTNFCKQEKIPITFEVGNKVNFEKLLTASDFCITTSYQEGFGMVYLEPWLLNTPVVGRDIKYISRDFRNDGFIFPALYKQINTPESNADFKDMDINTQMKIIAGIKSLQIEKEKIFEQNEVLKSLFQKVESKTIEKNKKIIRNKYSIEGYGTKLQNRYKKLVGQP</sequence>
<dbReference type="EMBL" id="CP046401">
    <property type="protein sequence ID" value="QGY42461.1"/>
    <property type="molecule type" value="Genomic_DNA"/>
</dbReference>
<evidence type="ECO:0000313" key="3">
    <source>
        <dbReference type="Proteomes" id="UP000428260"/>
    </source>
</evidence>
<dbReference type="Proteomes" id="UP000428260">
    <property type="component" value="Chromosome"/>
</dbReference>
<protein>
    <submittedName>
        <fullName evidence="2">Glycosyltransferase</fullName>
    </submittedName>
</protein>
<dbReference type="RefSeq" id="WP_158862625.1">
    <property type="nucleotide sequence ID" value="NZ_CP046401.1"/>
</dbReference>
<evidence type="ECO:0000313" key="2">
    <source>
        <dbReference type="EMBL" id="QGY42461.1"/>
    </source>
</evidence>
<proteinExistence type="predicted"/>
<dbReference type="SUPFAM" id="SSF53756">
    <property type="entry name" value="UDP-Glycosyltransferase/glycogen phosphorylase"/>
    <property type="match status" value="1"/>
</dbReference>
<dbReference type="Gene3D" id="3.40.50.2000">
    <property type="entry name" value="Glycogen Phosphorylase B"/>
    <property type="match status" value="2"/>
</dbReference>
<keyword evidence="3" id="KW-1185">Reference proteome</keyword>
<accession>A0A6I6JJK9</accession>